<dbReference type="PROSITE" id="PS51054">
    <property type="entry name" value="ORANGE"/>
    <property type="match status" value="1"/>
</dbReference>
<feature type="compositionally biased region" description="Polar residues" evidence="7">
    <location>
        <begin position="136"/>
        <end position="149"/>
    </location>
</feature>
<dbReference type="InParanoid" id="A0A7R8V5D8"/>
<dbReference type="FunCoup" id="A0A7R8V5D8">
    <property type="interactions" value="32"/>
</dbReference>
<dbReference type="AlphaFoldDB" id="A0A7R8V5D8"/>
<dbReference type="InterPro" id="IPR011598">
    <property type="entry name" value="bHLH_dom"/>
</dbReference>
<feature type="domain" description="BHLH" evidence="8">
    <location>
        <begin position="15"/>
        <end position="72"/>
    </location>
</feature>
<evidence type="ECO:0000256" key="3">
    <source>
        <dbReference type="ARBA" id="ARBA00023015"/>
    </source>
</evidence>
<gene>
    <name evidence="10" type="ORF">HERILL_LOCUS15468</name>
</gene>
<evidence type="ECO:0000256" key="4">
    <source>
        <dbReference type="ARBA" id="ARBA00023125"/>
    </source>
</evidence>
<protein>
    <recommendedName>
        <fullName evidence="12">Enhancer of split mdelta protein</fullName>
    </recommendedName>
</protein>
<dbReference type="InterPro" id="IPR003650">
    <property type="entry name" value="Orange_dom"/>
</dbReference>
<evidence type="ECO:0000256" key="7">
    <source>
        <dbReference type="SAM" id="MobiDB-lite"/>
    </source>
</evidence>
<reference evidence="10 11" key="1">
    <citation type="submission" date="2020-11" db="EMBL/GenBank/DDBJ databases">
        <authorList>
            <person name="Wallbank WR R."/>
            <person name="Pardo Diaz C."/>
            <person name="Kozak K."/>
            <person name="Martin S."/>
            <person name="Jiggins C."/>
            <person name="Moest M."/>
            <person name="Warren A I."/>
            <person name="Generalovic N T."/>
            <person name="Byers J.R.P. K."/>
            <person name="Montejo-Kovacevich G."/>
            <person name="Yen C E."/>
        </authorList>
    </citation>
    <scope>NUCLEOTIDE SEQUENCE [LARGE SCALE GENOMIC DNA]</scope>
</reference>
<keyword evidence="6" id="KW-0539">Nucleus</keyword>
<proteinExistence type="predicted"/>
<organism evidence="10 11">
    <name type="scientific">Hermetia illucens</name>
    <name type="common">Black soldier fly</name>
    <dbReference type="NCBI Taxonomy" id="343691"/>
    <lineage>
        <taxon>Eukaryota</taxon>
        <taxon>Metazoa</taxon>
        <taxon>Ecdysozoa</taxon>
        <taxon>Arthropoda</taxon>
        <taxon>Hexapoda</taxon>
        <taxon>Insecta</taxon>
        <taxon>Pterygota</taxon>
        <taxon>Neoptera</taxon>
        <taxon>Endopterygota</taxon>
        <taxon>Diptera</taxon>
        <taxon>Brachycera</taxon>
        <taxon>Stratiomyomorpha</taxon>
        <taxon>Stratiomyidae</taxon>
        <taxon>Hermetiinae</taxon>
        <taxon>Hermetia</taxon>
    </lineage>
</organism>
<dbReference type="CDD" id="cd19741">
    <property type="entry name" value="bHLH-O_ESMB_like"/>
    <property type="match status" value="1"/>
</dbReference>
<keyword evidence="2" id="KW-0217">Developmental protein</keyword>
<dbReference type="FunFam" id="4.10.280.10:FF:000009">
    <property type="entry name" value="Transcription factor HES-1"/>
    <property type="match status" value="1"/>
</dbReference>
<evidence type="ECO:0000313" key="11">
    <source>
        <dbReference type="Proteomes" id="UP000594454"/>
    </source>
</evidence>
<feature type="region of interest" description="Disordered" evidence="7">
    <location>
        <begin position="128"/>
        <end position="169"/>
    </location>
</feature>
<dbReference type="PROSITE" id="PS50888">
    <property type="entry name" value="BHLH"/>
    <property type="match status" value="1"/>
</dbReference>
<keyword evidence="4" id="KW-0238">DNA-binding</keyword>
<dbReference type="GO" id="GO:1990837">
    <property type="term" value="F:sequence-specific double-stranded DNA binding"/>
    <property type="evidence" value="ECO:0007669"/>
    <property type="project" value="UniProtKB-ARBA"/>
</dbReference>
<dbReference type="GO" id="GO:0006355">
    <property type="term" value="P:regulation of DNA-templated transcription"/>
    <property type="evidence" value="ECO:0007669"/>
    <property type="project" value="InterPro"/>
</dbReference>
<name>A0A7R8V5D8_HERIL</name>
<dbReference type="SMART" id="SM00511">
    <property type="entry name" value="ORANGE"/>
    <property type="match status" value="1"/>
</dbReference>
<evidence type="ECO:0000259" key="8">
    <source>
        <dbReference type="PROSITE" id="PS50888"/>
    </source>
</evidence>
<evidence type="ECO:0000256" key="1">
    <source>
        <dbReference type="ARBA" id="ARBA00004123"/>
    </source>
</evidence>
<dbReference type="Gene3D" id="4.10.280.10">
    <property type="entry name" value="Helix-loop-helix DNA-binding domain"/>
    <property type="match status" value="1"/>
</dbReference>
<keyword evidence="5" id="KW-0804">Transcription</keyword>
<dbReference type="SUPFAM" id="SSF158457">
    <property type="entry name" value="Orange domain-like"/>
    <property type="match status" value="1"/>
</dbReference>
<dbReference type="PANTHER" id="PTHR10985">
    <property type="entry name" value="BASIC HELIX-LOOP-HELIX TRANSCRIPTION FACTOR, HES-RELATED"/>
    <property type="match status" value="1"/>
</dbReference>
<evidence type="ECO:0000256" key="5">
    <source>
        <dbReference type="ARBA" id="ARBA00023163"/>
    </source>
</evidence>
<dbReference type="GO" id="GO:0046983">
    <property type="term" value="F:protein dimerization activity"/>
    <property type="evidence" value="ECO:0007669"/>
    <property type="project" value="InterPro"/>
</dbReference>
<keyword evidence="11" id="KW-1185">Reference proteome</keyword>
<dbReference type="OrthoDB" id="6085656at2759"/>
<dbReference type="SMART" id="SM00353">
    <property type="entry name" value="HLH"/>
    <property type="match status" value="1"/>
</dbReference>
<dbReference type="InterPro" id="IPR050370">
    <property type="entry name" value="HES_HEY"/>
</dbReference>
<keyword evidence="3" id="KW-0805">Transcription regulation</keyword>
<sequence length="169" mass="19083">MVIDGLKMMSKTQHYRKVTKPLLERKRRARMNLYLDELKDLIVETMEEKGEHITKLEKADILEMTVTFLKSRNDAASAESTKSEKFRAGYTQAAYEVSRVFASIPGIDVKFGTNLMKHLGYKLKEVDTSKGRGHASPSQSPGLTTSSVPISPERVQKSAPTPEAVWRPW</sequence>
<dbReference type="GO" id="GO:0005634">
    <property type="term" value="C:nucleus"/>
    <property type="evidence" value="ECO:0007669"/>
    <property type="project" value="UniProtKB-SubCell"/>
</dbReference>
<evidence type="ECO:0000313" key="10">
    <source>
        <dbReference type="EMBL" id="CAD7093166.1"/>
    </source>
</evidence>
<dbReference type="Proteomes" id="UP000594454">
    <property type="component" value="Chromosome 6"/>
</dbReference>
<dbReference type="OMA" id="NTHFASD"/>
<dbReference type="Pfam" id="PF07527">
    <property type="entry name" value="Hairy_orange"/>
    <property type="match status" value="1"/>
</dbReference>
<comment type="subcellular location">
    <subcellularLocation>
        <location evidence="1">Nucleus</location>
    </subcellularLocation>
</comment>
<dbReference type="InterPro" id="IPR036638">
    <property type="entry name" value="HLH_DNA-bd_sf"/>
</dbReference>
<evidence type="ECO:0000259" key="9">
    <source>
        <dbReference type="PROSITE" id="PS51054"/>
    </source>
</evidence>
<evidence type="ECO:0000256" key="6">
    <source>
        <dbReference type="ARBA" id="ARBA00023242"/>
    </source>
</evidence>
<evidence type="ECO:0008006" key="12">
    <source>
        <dbReference type="Google" id="ProtNLM"/>
    </source>
</evidence>
<feature type="domain" description="Orange" evidence="9">
    <location>
        <begin position="86"/>
        <end position="119"/>
    </location>
</feature>
<accession>A0A7R8V5D8</accession>
<dbReference type="EMBL" id="LR899014">
    <property type="protein sequence ID" value="CAD7093166.1"/>
    <property type="molecule type" value="Genomic_DNA"/>
</dbReference>
<dbReference type="Pfam" id="PF00010">
    <property type="entry name" value="HLH"/>
    <property type="match status" value="1"/>
</dbReference>
<dbReference type="SUPFAM" id="SSF47459">
    <property type="entry name" value="HLH, helix-loop-helix DNA-binding domain"/>
    <property type="match status" value="1"/>
</dbReference>
<evidence type="ECO:0000256" key="2">
    <source>
        <dbReference type="ARBA" id="ARBA00022473"/>
    </source>
</evidence>